<dbReference type="KEGG" id="ftn:FTN_0931"/>
<reference evidence="2" key="1">
    <citation type="journal article" date="2007" name="Genome Biol.">
        <title>Comparison of Francisella tularensis genomes reveals evolutionary events associated with the emergence of human pathogenic strains.</title>
        <authorList>
            <person name="Rohmer L."/>
            <person name="Fong C."/>
            <person name="Abmayr S."/>
            <person name="Wasnick M."/>
            <person name="Larson Freeman T.J."/>
            <person name="Radey M."/>
            <person name="Guina T."/>
            <person name="Svensson K."/>
            <person name="Hayden H.S."/>
            <person name="Jacobs M."/>
            <person name="Gallagher L.A."/>
            <person name="Manoil C."/>
            <person name="Ernst R.K."/>
            <person name="Drees B."/>
            <person name="Buckley D."/>
            <person name="Haugen E."/>
            <person name="Bovee D."/>
            <person name="Zhou Y."/>
            <person name="Chang J."/>
            <person name="Levy R."/>
            <person name="Lim R."/>
            <person name="Gillett W."/>
            <person name="Guenthener D."/>
            <person name="Kang A."/>
            <person name="Shaffer S.A."/>
            <person name="Taylor G."/>
            <person name="Chen J."/>
            <person name="Gallis B."/>
            <person name="D'Argenio D.A."/>
            <person name="Forsman M."/>
            <person name="Olson M.V."/>
            <person name="Goodlett D.R."/>
            <person name="Kaul R."/>
            <person name="Miller S.I."/>
            <person name="Brittnacher M.J."/>
        </authorList>
    </citation>
    <scope>NUCLEOTIDE SEQUENCE [LARGE SCALE GENOMIC DNA]</scope>
    <source>
        <strain evidence="2">U112</strain>
    </source>
</reference>
<evidence type="ECO:0000313" key="1">
    <source>
        <dbReference type="EMBL" id="ABK89819.1"/>
    </source>
</evidence>
<dbReference type="InterPro" id="IPR027417">
    <property type="entry name" value="P-loop_NTPase"/>
</dbReference>
<evidence type="ECO:0000313" key="2">
    <source>
        <dbReference type="Proteomes" id="UP000000762"/>
    </source>
</evidence>
<gene>
    <name evidence="1" type="ordered locus">FTN_0931</name>
</gene>
<dbReference type="Proteomes" id="UP000000762">
    <property type="component" value="Chromosome"/>
</dbReference>
<keyword evidence="2" id="KW-1185">Reference proteome</keyword>
<accession>A0Q6F4</accession>
<protein>
    <recommendedName>
        <fullName evidence="3">Serine/threonine protein kinase</fullName>
    </recommendedName>
</protein>
<sequence>MSNFYSKHIIHQESNKSRQLLMYKYKFYGININSQIAIPFLNVFENFDSQQPIVTIELVDDLSFTIKKQISMGVGIDTQENVILDIPSIGCYKISDDRIVIKTYGDTDSQTLVNFLVSAAVPYFLAKQGKIILRGCSFTSDNQTANLLLGNSGVGKSTLLAALAKKDCKILADQFCVLSLIDDKVYIEPAFGYIKLWLQATKLLEINNEDLLKVRPKLKRFYWQAPFCNKKLLVKNVFKLRTQNLESQSLLEKVNGIDKIALIHNNIFADELISVDSRTKLEKAKISFKLAAQASFFKILNIRAKTTIPELVELIETNI</sequence>
<proteinExistence type="predicted"/>
<dbReference type="EMBL" id="CP000439">
    <property type="protein sequence ID" value="ABK89819.1"/>
    <property type="molecule type" value="Genomic_DNA"/>
</dbReference>
<dbReference type="SUPFAM" id="SSF53795">
    <property type="entry name" value="PEP carboxykinase-like"/>
    <property type="match status" value="1"/>
</dbReference>
<dbReference type="AlphaFoldDB" id="A0Q6F4"/>
<organism evidence="1 2">
    <name type="scientific">Francisella tularensis subsp. novicida (strain ATCC 15482 / CCUG 33449 / U112)</name>
    <dbReference type="NCBI Taxonomy" id="401614"/>
    <lineage>
        <taxon>Bacteria</taxon>
        <taxon>Pseudomonadati</taxon>
        <taxon>Pseudomonadota</taxon>
        <taxon>Gammaproteobacteria</taxon>
        <taxon>Thiotrichales</taxon>
        <taxon>Francisellaceae</taxon>
        <taxon>Francisella</taxon>
    </lineage>
</organism>
<dbReference type="Gene3D" id="3.40.50.300">
    <property type="entry name" value="P-loop containing nucleotide triphosphate hydrolases"/>
    <property type="match status" value="1"/>
</dbReference>
<evidence type="ECO:0008006" key="3">
    <source>
        <dbReference type="Google" id="ProtNLM"/>
    </source>
</evidence>
<name>A0Q6F4_FRATN</name>